<accession>W9RXM5</accession>
<name>W9RXM5_9ROSA</name>
<dbReference type="AlphaFoldDB" id="W9RXM5"/>
<keyword evidence="2" id="KW-1185">Reference proteome</keyword>
<dbReference type="STRING" id="981085.W9RXM5"/>
<sequence>MGTNYKAALIPQRIRETIHGWKMAARRKRRLGMFTDDSTIHTDASTVISVEEDDHLFISNQETEANAHTEIELQQASPDIADTAAVANETSSRIGTPLLRPCTSVPSSVTLDFHKDSTLRSFSMPARRE</sequence>
<evidence type="ECO:0000313" key="1">
    <source>
        <dbReference type="EMBL" id="EXB76297.1"/>
    </source>
</evidence>
<proteinExistence type="predicted"/>
<dbReference type="Proteomes" id="UP000030645">
    <property type="component" value="Unassembled WGS sequence"/>
</dbReference>
<gene>
    <name evidence="1" type="ORF">L484_025655</name>
</gene>
<reference evidence="2" key="1">
    <citation type="submission" date="2013-01" db="EMBL/GenBank/DDBJ databases">
        <title>Draft Genome Sequence of a Mulberry Tree, Morus notabilis C.K. Schneid.</title>
        <authorList>
            <person name="He N."/>
            <person name="Zhao S."/>
        </authorList>
    </citation>
    <scope>NUCLEOTIDE SEQUENCE</scope>
</reference>
<evidence type="ECO:0000313" key="2">
    <source>
        <dbReference type="Proteomes" id="UP000030645"/>
    </source>
</evidence>
<organism evidence="1 2">
    <name type="scientific">Morus notabilis</name>
    <dbReference type="NCBI Taxonomy" id="981085"/>
    <lineage>
        <taxon>Eukaryota</taxon>
        <taxon>Viridiplantae</taxon>
        <taxon>Streptophyta</taxon>
        <taxon>Embryophyta</taxon>
        <taxon>Tracheophyta</taxon>
        <taxon>Spermatophyta</taxon>
        <taxon>Magnoliopsida</taxon>
        <taxon>eudicotyledons</taxon>
        <taxon>Gunneridae</taxon>
        <taxon>Pentapetalae</taxon>
        <taxon>rosids</taxon>
        <taxon>fabids</taxon>
        <taxon>Rosales</taxon>
        <taxon>Moraceae</taxon>
        <taxon>Moreae</taxon>
        <taxon>Morus</taxon>
    </lineage>
</organism>
<dbReference type="eggNOG" id="KOG0017">
    <property type="taxonomic scope" value="Eukaryota"/>
</dbReference>
<protein>
    <submittedName>
        <fullName evidence="1">Uncharacterized protein</fullName>
    </submittedName>
</protein>
<dbReference type="EMBL" id="KE344715">
    <property type="protein sequence ID" value="EXB76297.1"/>
    <property type="molecule type" value="Genomic_DNA"/>
</dbReference>